<feature type="domain" description="GH16" evidence="5">
    <location>
        <begin position="112"/>
        <end position="374"/>
    </location>
</feature>
<dbReference type="SMART" id="SM00236">
    <property type="entry name" value="fCBD"/>
    <property type="match status" value="1"/>
</dbReference>
<dbReference type="GO" id="GO:0004553">
    <property type="term" value="F:hydrolase activity, hydrolyzing O-glycosyl compounds"/>
    <property type="evidence" value="ECO:0007669"/>
    <property type="project" value="InterPro"/>
</dbReference>
<evidence type="ECO:0000313" key="6">
    <source>
        <dbReference type="EMBL" id="KAK0707915.1"/>
    </source>
</evidence>
<dbReference type="Pfam" id="PF00734">
    <property type="entry name" value="CBM_1"/>
    <property type="match status" value="1"/>
</dbReference>
<feature type="transmembrane region" description="Helical" evidence="3">
    <location>
        <begin position="20"/>
        <end position="38"/>
    </location>
</feature>
<reference evidence="6" key="1">
    <citation type="submission" date="2023-06" db="EMBL/GenBank/DDBJ databases">
        <title>Genome-scale phylogeny and comparative genomics of the fungal order Sordariales.</title>
        <authorList>
            <consortium name="Lawrence Berkeley National Laboratory"/>
            <person name="Hensen N."/>
            <person name="Bonometti L."/>
            <person name="Westerberg I."/>
            <person name="Brannstrom I.O."/>
            <person name="Guillou S."/>
            <person name="Cros-Aarteil S."/>
            <person name="Calhoun S."/>
            <person name="Haridas S."/>
            <person name="Kuo A."/>
            <person name="Mondo S."/>
            <person name="Pangilinan J."/>
            <person name="Riley R."/>
            <person name="Labutti K."/>
            <person name="Andreopoulos B."/>
            <person name="Lipzen A."/>
            <person name="Chen C."/>
            <person name="Yanf M."/>
            <person name="Daum C."/>
            <person name="Ng V."/>
            <person name="Clum A."/>
            <person name="Steindorff A."/>
            <person name="Ohm R."/>
            <person name="Martin F."/>
            <person name="Silar P."/>
            <person name="Natvig D."/>
            <person name="Lalanne C."/>
            <person name="Gautier V."/>
            <person name="Ament-Velasquez S.L."/>
            <person name="Kruys A."/>
            <person name="Hutchinson M.I."/>
            <person name="Powell A.J."/>
            <person name="Barry K."/>
            <person name="Miller A.N."/>
            <person name="Grigoriev I.V."/>
            <person name="Debuchy R."/>
            <person name="Gladieux P."/>
            <person name="Thoren M.H."/>
            <person name="Johannesson H."/>
        </authorList>
    </citation>
    <scope>NUCLEOTIDE SEQUENCE</scope>
    <source>
        <strain evidence="6">SMH4607-1</strain>
    </source>
</reference>
<keyword evidence="7" id="KW-1185">Reference proteome</keyword>
<dbReference type="Gene3D" id="2.60.120.200">
    <property type="match status" value="1"/>
</dbReference>
<organism evidence="6 7">
    <name type="scientific">Lasiosphaeris hirsuta</name>
    <dbReference type="NCBI Taxonomy" id="260670"/>
    <lineage>
        <taxon>Eukaryota</taxon>
        <taxon>Fungi</taxon>
        <taxon>Dikarya</taxon>
        <taxon>Ascomycota</taxon>
        <taxon>Pezizomycotina</taxon>
        <taxon>Sordariomycetes</taxon>
        <taxon>Sordariomycetidae</taxon>
        <taxon>Sordariales</taxon>
        <taxon>Lasiosphaeriaceae</taxon>
        <taxon>Lasiosphaeris</taxon>
    </lineage>
</organism>
<proteinExistence type="predicted"/>
<evidence type="ECO:0000259" key="5">
    <source>
        <dbReference type="PROSITE" id="PS51762"/>
    </source>
</evidence>
<dbReference type="EMBL" id="JAUKUA010000006">
    <property type="protein sequence ID" value="KAK0707915.1"/>
    <property type="molecule type" value="Genomic_DNA"/>
</dbReference>
<protein>
    <submittedName>
        <fullName evidence="6">Glycoside hydrolase family 16 protein</fullName>
    </submittedName>
</protein>
<evidence type="ECO:0000256" key="1">
    <source>
        <dbReference type="ARBA" id="ARBA00022729"/>
    </source>
</evidence>
<keyword evidence="3" id="KW-1133">Transmembrane helix</keyword>
<dbReference type="GO" id="GO:0005975">
    <property type="term" value="P:carbohydrate metabolic process"/>
    <property type="evidence" value="ECO:0007669"/>
    <property type="project" value="InterPro"/>
</dbReference>
<dbReference type="Proteomes" id="UP001172102">
    <property type="component" value="Unassembled WGS sequence"/>
</dbReference>
<comment type="caution">
    <text evidence="6">The sequence shown here is derived from an EMBL/GenBank/DDBJ whole genome shotgun (WGS) entry which is preliminary data.</text>
</comment>
<keyword evidence="3" id="KW-0812">Transmembrane</keyword>
<sequence>MQGRRLHRHCEACSFRPSLSYTTSVNFFYFFYFSYNLFLRDGRRPTVTAAMRSDRDPSLRPLAFLVAAASLVAVARGAYPLTTDSNCGCYKTNATSSNYFAHHQFFDFRSLPQYVNQTKPINDFDANALAPTTSAYFRSNTWMDAWAIQSWNNTGLLSLNSSDINDATVKMVNSPNNIFIERSTDGSVQGGGSTYMTMRTVRHEQFQSSSEFESRSKGYQFLSIRMLARTKGASGAVTAMFTYRPPPTPHNMALVQEADLEIRTRDPPAYVQYTNQPSWNDTSDIPEATRNASLPGGRRWSDWAMYRMDWTPGSSTWYVNGALHSAIAFQAPRDPAQVMFNSWSDGGSWSGPMRVNTEAALQIQWIELVYNNTDPGAVKTGKCVNVCSIDETTRLGTPALITGGNNTPVPPTNPVPPTQPAPGACAAKRYDQCAGKNWNGCKACPAGTTCKFQNDYYSQCL</sequence>
<dbReference type="CDD" id="cd00413">
    <property type="entry name" value="Glyco_hydrolase_16"/>
    <property type="match status" value="1"/>
</dbReference>
<feature type="domain" description="CBM1" evidence="4">
    <location>
        <begin position="425"/>
        <end position="461"/>
    </location>
</feature>
<dbReference type="Pfam" id="PF00722">
    <property type="entry name" value="Glyco_hydro_16"/>
    <property type="match status" value="1"/>
</dbReference>
<dbReference type="InterPro" id="IPR013320">
    <property type="entry name" value="ConA-like_dom_sf"/>
</dbReference>
<gene>
    <name evidence="6" type="ORF">B0H67DRAFT_588894</name>
</gene>
<dbReference type="InterPro" id="IPR035971">
    <property type="entry name" value="CBD_sf"/>
</dbReference>
<dbReference type="InterPro" id="IPR000757">
    <property type="entry name" value="Beta-glucanase-like"/>
</dbReference>
<dbReference type="PANTHER" id="PTHR38121">
    <property type="entry name" value="GH16 DOMAIN-CONTAINING PROTEIN"/>
    <property type="match status" value="1"/>
</dbReference>
<dbReference type="GO" id="GO:0005576">
    <property type="term" value="C:extracellular region"/>
    <property type="evidence" value="ECO:0007669"/>
    <property type="project" value="InterPro"/>
</dbReference>
<accession>A0AA40DLU2</accession>
<dbReference type="PROSITE" id="PS51762">
    <property type="entry name" value="GH16_2"/>
    <property type="match status" value="1"/>
</dbReference>
<dbReference type="SUPFAM" id="SSF49899">
    <property type="entry name" value="Concanavalin A-like lectins/glucanases"/>
    <property type="match status" value="1"/>
</dbReference>
<dbReference type="PANTHER" id="PTHR38121:SF4">
    <property type="entry name" value="GH16 DOMAIN-CONTAINING PROTEIN-RELATED"/>
    <property type="match status" value="1"/>
</dbReference>
<feature type="region of interest" description="Disordered" evidence="2">
    <location>
        <begin position="274"/>
        <end position="293"/>
    </location>
</feature>
<keyword evidence="6" id="KW-0378">Hydrolase</keyword>
<name>A0AA40DLU2_9PEZI</name>
<evidence type="ECO:0000256" key="3">
    <source>
        <dbReference type="SAM" id="Phobius"/>
    </source>
</evidence>
<keyword evidence="3" id="KW-0472">Membrane</keyword>
<dbReference type="SUPFAM" id="SSF57180">
    <property type="entry name" value="Cellulose-binding domain"/>
    <property type="match status" value="1"/>
</dbReference>
<dbReference type="AlphaFoldDB" id="A0AA40DLU2"/>
<dbReference type="InterPro" id="IPR000254">
    <property type="entry name" value="CBD"/>
</dbReference>
<evidence type="ECO:0000256" key="2">
    <source>
        <dbReference type="SAM" id="MobiDB-lite"/>
    </source>
</evidence>
<evidence type="ECO:0000259" key="4">
    <source>
        <dbReference type="PROSITE" id="PS51164"/>
    </source>
</evidence>
<keyword evidence="1" id="KW-0732">Signal</keyword>
<evidence type="ECO:0000313" key="7">
    <source>
        <dbReference type="Proteomes" id="UP001172102"/>
    </source>
</evidence>
<feature type="compositionally biased region" description="Polar residues" evidence="2">
    <location>
        <begin position="274"/>
        <end position="283"/>
    </location>
</feature>
<dbReference type="GO" id="GO:0030248">
    <property type="term" value="F:cellulose binding"/>
    <property type="evidence" value="ECO:0007669"/>
    <property type="project" value="InterPro"/>
</dbReference>
<dbReference type="PROSITE" id="PS51164">
    <property type="entry name" value="CBM1_2"/>
    <property type="match status" value="1"/>
</dbReference>